<evidence type="ECO:0000256" key="6">
    <source>
        <dbReference type="ARBA" id="ARBA00022729"/>
    </source>
</evidence>
<evidence type="ECO:0000256" key="7">
    <source>
        <dbReference type="ARBA" id="ARBA00022989"/>
    </source>
</evidence>
<evidence type="ECO:0000256" key="4">
    <source>
        <dbReference type="ARBA" id="ARBA00022475"/>
    </source>
</evidence>
<evidence type="ECO:0000256" key="3">
    <source>
        <dbReference type="ARBA" id="ARBA00022448"/>
    </source>
</evidence>
<name>A0A4Z2H5X9_9TELE</name>
<dbReference type="GO" id="GO:0043235">
    <property type="term" value="C:receptor complex"/>
    <property type="evidence" value="ECO:0007669"/>
    <property type="project" value="TreeGrafter"/>
</dbReference>
<dbReference type="Gene3D" id="1.10.150.510">
    <property type="entry name" value="Receptor activity modifying family"/>
    <property type="match status" value="1"/>
</dbReference>
<protein>
    <submittedName>
        <fullName evidence="13">Receptor activity-modifying protein 1</fullName>
    </submittedName>
</protein>
<keyword evidence="4" id="KW-1003">Cell membrane</keyword>
<dbReference type="GO" id="GO:0015026">
    <property type="term" value="F:coreceptor activity"/>
    <property type="evidence" value="ECO:0007669"/>
    <property type="project" value="InterPro"/>
</dbReference>
<dbReference type="EMBL" id="SRLO01000337">
    <property type="protein sequence ID" value="TNN60272.1"/>
    <property type="molecule type" value="Genomic_DNA"/>
</dbReference>
<dbReference type="GO" id="GO:0008277">
    <property type="term" value="P:regulation of G protein-coupled receptor signaling pathway"/>
    <property type="evidence" value="ECO:0007669"/>
    <property type="project" value="InterPro"/>
</dbReference>
<dbReference type="GO" id="GO:0006816">
    <property type="term" value="P:calcium ion transport"/>
    <property type="evidence" value="ECO:0007669"/>
    <property type="project" value="TreeGrafter"/>
</dbReference>
<feature type="signal peptide" evidence="12">
    <location>
        <begin position="1"/>
        <end position="18"/>
    </location>
</feature>
<dbReference type="OrthoDB" id="8846921at2759"/>
<dbReference type="GO" id="GO:0032870">
    <property type="term" value="P:cellular response to hormone stimulus"/>
    <property type="evidence" value="ECO:0007669"/>
    <property type="project" value="TreeGrafter"/>
</dbReference>
<dbReference type="PANTHER" id="PTHR14076">
    <property type="entry name" value="RECEPTOR ACTIVITY MODIFYING PROTEIN RAMP"/>
    <property type="match status" value="1"/>
</dbReference>
<evidence type="ECO:0000256" key="1">
    <source>
        <dbReference type="ARBA" id="ARBA00004251"/>
    </source>
</evidence>
<evidence type="ECO:0000256" key="10">
    <source>
        <dbReference type="ARBA" id="ARBA00023170"/>
    </source>
</evidence>
<dbReference type="GO" id="GO:0006886">
    <property type="term" value="P:intracellular protein transport"/>
    <property type="evidence" value="ECO:0007669"/>
    <property type="project" value="InterPro"/>
</dbReference>
<evidence type="ECO:0000256" key="12">
    <source>
        <dbReference type="SAM" id="SignalP"/>
    </source>
</evidence>
<dbReference type="Proteomes" id="UP000314294">
    <property type="component" value="Unassembled WGS sequence"/>
</dbReference>
<feature type="chain" id="PRO_5021208837" evidence="12">
    <location>
        <begin position="19"/>
        <end position="143"/>
    </location>
</feature>
<keyword evidence="3" id="KW-0813">Transport</keyword>
<gene>
    <name evidence="13" type="primary">Ramp1_1</name>
    <name evidence="13" type="ORF">EYF80_029525</name>
</gene>
<evidence type="ECO:0000256" key="2">
    <source>
        <dbReference type="ARBA" id="ARBA00007087"/>
    </source>
</evidence>
<dbReference type="GO" id="GO:0031623">
    <property type="term" value="P:receptor internalization"/>
    <property type="evidence" value="ECO:0007669"/>
    <property type="project" value="TreeGrafter"/>
</dbReference>
<keyword evidence="9" id="KW-1015">Disulfide bond</keyword>
<comment type="similarity">
    <text evidence="2">Belongs to the RAMP family.</text>
</comment>
<keyword evidence="7 11" id="KW-1133">Transmembrane helix</keyword>
<dbReference type="InterPro" id="IPR038126">
    <property type="entry name" value="RAMP_sf"/>
</dbReference>
<evidence type="ECO:0000313" key="13">
    <source>
        <dbReference type="EMBL" id="TNN60272.1"/>
    </source>
</evidence>
<evidence type="ECO:0000256" key="8">
    <source>
        <dbReference type="ARBA" id="ARBA00023136"/>
    </source>
</evidence>
<proteinExistence type="inferred from homology"/>
<keyword evidence="8 11" id="KW-0472">Membrane</keyword>
<keyword evidence="6 12" id="KW-0732">Signal</keyword>
<feature type="transmembrane region" description="Helical" evidence="11">
    <location>
        <begin position="109"/>
        <end position="131"/>
    </location>
</feature>
<dbReference type="AlphaFoldDB" id="A0A4Z2H5X9"/>
<keyword evidence="10 13" id="KW-0675">Receptor</keyword>
<dbReference type="GO" id="GO:0072659">
    <property type="term" value="P:protein localization to plasma membrane"/>
    <property type="evidence" value="ECO:0007669"/>
    <property type="project" value="TreeGrafter"/>
</dbReference>
<organism evidence="13 14">
    <name type="scientific">Liparis tanakae</name>
    <name type="common">Tanaka's snailfish</name>
    <dbReference type="NCBI Taxonomy" id="230148"/>
    <lineage>
        <taxon>Eukaryota</taxon>
        <taxon>Metazoa</taxon>
        <taxon>Chordata</taxon>
        <taxon>Craniata</taxon>
        <taxon>Vertebrata</taxon>
        <taxon>Euteleostomi</taxon>
        <taxon>Actinopterygii</taxon>
        <taxon>Neopterygii</taxon>
        <taxon>Teleostei</taxon>
        <taxon>Neoteleostei</taxon>
        <taxon>Acanthomorphata</taxon>
        <taxon>Eupercaria</taxon>
        <taxon>Perciformes</taxon>
        <taxon>Cottioidei</taxon>
        <taxon>Cottales</taxon>
        <taxon>Liparidae</taxon>
        <taxon>Liparis</taxon>
    </lineage>
</organism>
<comment type="subcellular location">
    <subcellularLocation>
        <location evidence="1">Cell membrane</location>
        <topology evidence="1">Single-pass type I membrane protein</topology>
    </subcellularLocation>
</comment>
<dbReference type="GO" id="GO:0009986">
    <property type="term" value="C:cell surface"/>
    <property type="evidence" value="ECO:0007669"/>
    <property type="project" value="TreeGrafter"/>
</dbReference>
<evidence type="ECO:0000256" key="11">
    <source>
        <dbReference type="SAM" id="Phobius"/>
    </source>
</evidence>
<dbReference type="GO" id="GO:0005886">
    <property type="term" value="C:plasma membrane"/>
    <property type="evidence" value="ECO:0007669"/>
    <property type="project" value="UniProtKB-SubCell"/>
</dbReference>
<dbReference type="GO" id="GO:0007186">
    <property type="term" value="P:G protein-coupled receptor signaling pathway"/>
    <property type="evidence" value="ECO:0007669"/>
    <property type="project" value="TreeGrafter"/>
</dbReference>
<comment type="caution">
    <text evidence="13">The sequence shown here is derived from an EMBL/GenBank/DDBJ whole genome shotgun (WGS) entry which is preliminary data.</text>
</comment>
<dbReference type="InterPro" id="IPR006985">
    <property type="entry name" value="RAMP"/>
</dbReference>
<dbReference type="Pfam" id="PF04901">
    <property type="entry name" value="RAMP"/>
    <property type="match status" value="1"/>
</dbReference>
<accession>A0A4Z2H5X9</accession>
<evidence type="ECO:0000313" key="14">
    <source>
        <dbReference type="Proteomes" id="UP000314294"/>
    </source>
</evidence>
<evidence type="ECO:0000256" key="5">
    <source>
        <dbReference type="ARBA" id="ARBA00022692"/>
    </source>
</evidence>
<keyword evidence="5 11" id="KW-0812">Transmembrane</keyword>
<keyword evidence="14" id="KW-1185">Reference proteome</keyword>
<dbReference type="PANTHER" id="PTHR14076:SF7">
    <property type="entry name" value="RECEPTOR ACTIVITY-MODIFYING PROTEIN 1-LIKE"/>
    <property type="match status" value="1"/>
</dbReference>
<reference evidence="13 14" key="1">
    <citation type="submission" date="2019-03" db="EMBL/GenBank/DDBJ databases">
        <title>First draft genome of Liparis tanakae, snailfish: a comprehensive survey of snailfish specific genes.</title>
        <authorList>
            <person name="Kim W."/>
            <person name="Song I."/>
            <person name="Jeong J.-H."/>
            <person name="Kim D."/>
            <person name="Kim S."/>
            <person name="Ryu S."/>
            <person name="Song J.Y."/>
            <person name="Lee S.K."/>
        </authorList>
    </citation>
    <scope>NUCLEOTIDE SEQUENCE [LARGE SCALE GENOMIC DNA]</scope>
    <source>
        <tissue evidence="13">Muscle</tissue>
    </source>
</reference>
<evidence type="ECO:0000256" key="9">
    <source>
        <dbReference type="ARBA" id="ARBA00023157"/>
    </source>
</evidence>
<sequence>MVLSVYLLALTFIWTGMASKFVVSPCDPHLFDDCLSDFNRSMESSGYRESCPWPTAKRNYDLLKTCVDDWATATICRGHGSPKDDIFLAVHKTYFKRCEKFQDPPPTTLAALIAPGVVVTLFMPIVFAHLATRNAYRLDSPGL</sequence>